<reference evidence="3 4" key="1">
    <citation type="journal article" date="2011" name="J. Bacteriol.">
        <title>Genome sequence of Chthoniobacter flavus Ellin428, an aerobic heterotrophic soil bacterium.</title>
        <authorList>
            <person name="Kant R."/>
            <person name="van Passel M.W."/>
            <person name="Palva A."/>
            <person name="Lucas S."/>
            <person name="Lapidus A."/>
            <person name="Glavina Del Rio T."/>
            <person name="Dalin E."/>
            <person name="Tice H."/>
            <person name="Bruce D."/>
            <person name="Goodwin L."/>
            <person name="Pitluck S."/>
            <person name="Larimer F.W."/>
            <person name="Land M.L."/>
            <person name="Hauser L."/>
            <person name="Sangwan P."/>
            <person name="de Vos W.M."/>
            <person name="Janssen P.H."/>
            <person name="Smidt H."/>
        </authorList>
    </citation>
    <scope>NUCLEOTIDE SEQUENCE [LARGE SCALE GENOMIC DNA]</scope>
    <source>
        <strain evidence="3 4">Ellin428</strain>
    </source>
</reference>
<evidence type="ECO:0000313" key="4">
    <source>
        <dbReference type="Proteomes" id="UP000005824"/>
    </source>
</evidence>
<dbReference type="CDD" id="cd15482">
    <property type="entry name" value="Sialidase_non-viral"/>
    <property type="match status" value="1"/>
</dbReference>
<dbReference type="Proteomes" id="UP000005824">
    <property type="component" value="Unassembled WGS sequence"/>
</dbReference>
<dbReference type="STRING" id="497964.CfE428DRAFT_5433"/>
<feature type="signal peptide" evidence="1">
    <location>
        <begin position="1"/>
        <end position="21"/>
    </location>
</feature>
<proteinExistence type="predicted"/>
<dbReference type="InterPro" id="IPR011040">
    <property type="entry name" value="Sialidase"/>
</dbReference>
<name>B4D943_9BACT</name>
<dbReference type="SUPFAM" id="SSF50939">
    <property type="entry name" value="Sialidases"/>
    <property type="match status" value="1"/>
</dbReference>
<organism evidence="3 4">
    <name type="scientific">Chthoniobacter flavus Ellin428</name>
    <dbReference type="NCBI Taxonomy" id="497964"/>
    <lineage>
        <taxon>Bacteria</taxon>
        <taxon>Pseudomonadati</taxon>
        <taxon>Verrucomicrobiota</taxon>
        <taxon>Spartobacteria</taxon>
        <taxon>Chthoniobacterales</taxon>
        <taxon>Chthoniobacteraceae</taxon>
        <taxon>Chthoniobacter</taxon>
    </lineage>
</organism>
<sequence>MKRSLPLIASVCLLWPGGAQLFGQAATPKPDDPNGHAPAISVERVLAVSGQGYFPVALRMRDGRIAVVHRGGGGHLTIHGRLDMIFSSDEGKTWTKPTVVVDSPIDDRNPAFGEADDGTLVVGFWKTATYDEQDHYNPKLDKEKSTWVTRSQDAGKTWSEPTPIDCADIGIGSPFGHIIALPDKSLLMAIYGFALRPAGEKRDPERLHSYVYRSTDRGQTWSRLSEIPGPKEQLSETSLLRLPSGKILAAVRTRGDEMLESESTDDGRTWSTIHALAPRGILPADLTLLPDNRVLITMGNRIGPYGVVGIVGDAEGKFDWSKRFALVTDAFNRDCGYPSNVVLSDGRVLTVYYATKANDQPAWKMHAGAVFFRPPAP</sequence>
<dbReference type="eggNOG" id="COG4409">
    <property type="taxonomic scope" value="Bacteria"/>
</dbReference>
<keyword evidence="4" id="KW-1185">Reference proteome</keyword>
<dbReference type="InterPro" id="IPR036278">
    <property type="entry name" value="Sialidase_sf"/>
</dbReference>
<dbReference type="Gene3D" id="2.120.10.10">
    <property type="match status" value="1"/>
</dbReference>
<dbReference type="AlphaFoldDB" id="B4D943"/>
<dbReference type="Pfam" id="PF13088">
    <property type="entry name" value="BNR_2"/>
    <property type="match status" value="1"/>
</dbReference>
<feature type="chain" id="PRO_5002803013" description="Sialidase domain-containing protein" evidence="1">
    <location>
        <begin position="22"/>
        <end position="377"/>
    </location>
</feature>
<keyword evidence="1" id="KW-0732">Signal</keyword>
<comment type="caution">
    <text evidence="3">The sequence shown here is derived from an EMBL/GenBank/DDBJ whole genome shotgun (WGS) entry which is preliminary data.</text>
</comment>
<accession>B4D943</accession>
<dbReference type="InParanoid" id="B4D943"/>
<evidence type="ECO:0000259" key="2">
    <source>
        <dbReference type="Pfam" id="PF13088"/>
    </source>
</evidence>
<dbReference type="RefSeq" id="WP_006982754.1">
    <property type="nucleotide sequence ID" value="NZ_ABVL01000024.1"/>
</dbReference>
<dbReference type="EMBL" id="ABVL01000024">
    <property type="protein sequence ID" value="EDY17088.1"/>
    <property type="molecule type" value="Genomic_DNA"/>
</dbReference>
<gene>
    <name evidence="3" type="ORF">CfE428DRAFT_5433</name>
</gene>
<evidence type="ECO:0000313" key="3">
    <source>
        <dbReference type="EMBL" id="EDY17088.1"/>
    </source>
</evidence>
<evidence type="ECO:0000256" key="1">
    <source>
        <dbReference type="SAM" id="SignalP"/>
    </source>
</evidence>
<feature type="domain" description="Sialidase" evidence="2">
    <location>
        <begin position="88"/>
        <end position="348"/>
    </location>
</feature>
<dbReference type="PANTHER" id="PTHR43752:SF2">
    <property type="entry name" value="BNR_ASP-BOX REPEAT FAMILY PROTEIN"/>
    <property type="match status" value="1"/>
</dbReference>
<protein>
    <recommendedName>
        <fullName evidence="2">Sialidase domain-containing protein</fullName>
    </recommendedName>
</protein>
<dbReference type="PANTHER" id="PTHR43752">
    <property type="entry name" value="BNR/ASP-BOX REPEAT FAMILY PROTEIN"/>
    <property type="match status" value="1"/>
</dbReference>